<dbReference type="EMBL" id="JAQIFT010000053">
    <property type="protein sequence ID" value="MDA3732715.1"/>
    <property type="molecule type" value="Genomic_DNA"/>
</dbReference>
<organism evidence="2 3">
    <name type="scientific">Holtiella tumoricola</name>
    <dbReference type="NCBI Taxonomy" id="3018743"/>
    <lineage>
        <taxon>Bacteria</taxon>
        <taxon>Bacillati</taxon>
        <taxon>Bacillota</taxon>
        <taxon>Clostridia</taxon>
        <taxon>Lachnospirales</taxon>
        <taxon>Cellulosilyticaceae</taxon>
        <taxon>Holtiella</taxon>
    </lineage>
</organism>
<keyword evidence="1" id="KW-1133">Transmembrane helix</keyword>
<evidence type="ECO:0000313" key="3">
    <source>
        <dbReference type="Proteomes" id="UP001169242"/>
    </source>
</evidence>
<reference evidence="2" key="1">
    <citation type="journal article" date="2023" name="Int. J. Syst. Evol. Microbiol.">
        <title>&lt;i&gt;Holtiella tumoricola&lt;/i&gt; gen. nov. sp. nov., isolated from a human clinical sample.</title>
        <authorList>
            <person name="Allen-Vercoe E."/>
            <person name="Daigneault M.C."/>
            <person name="Vancuren S.J."/>
            <person name="Cochrane K."/>
            <person name="O'Neal L.L."/>
            <person name="Sankaranarayanan K."/>
            <person name="Lawson P.A."/>
        </authorList>
    </citation>
    <scope>NUCLEOTIDE SEQUENCE</scope>
    <source>
        <strain evidence="2">CC70A</strain>
    </source>
</reference>
<dbReference type="CDD" id="cd00592">
    <property type="entry name" value="HTH_MerR-like"/>
    <property type="match status" value="1"/>
</dbReference>
<proteinExistence type="predicted"/>
<accession>A0AA42DPI2</accession>
<evidence type="ECO:0000313" key="2">
    <source>
        <dbReference type="EMBL" id="MDA3732715.1"/>
    </source>
</evidence>
<dbReference type="AlphaFoldDB" id="A0AA42DPI2"/>
<gene>
    <name evidence="2" type="ORF">PBV87_14625</name>
</gene>
<sequence length="228" mass="26813">MKIQELAQQTNLTKGEIIFLRKEDLLKQKEDYEAQDVDTIKKIQLMRKLDVTHKDILWMQKGILQLNKCLEQQLQKLQEKGNSKTSSWVSIAKEIIEKDTNYNLINANYYLSKIDRLEKGGGKFGSLKGDFLTRIKATIPPNSEKWFEPDEPIINRHDFTVELCKYAEKNKEQLTILKEGMEPIVEINGERYLCMLESPRMLKFPWSIFFATSSSFGFKFVYMYRYMG</sequence>
<evidence type="ECO:0000256" key="1">
    <source>
        <dbReference type="SAM" id="Phobius"/>
    </source>
</evidence>
<dbReference type="Proteomes" id="UP001169242">
    <property type="component" value="Unassembled WGS sequence"/>
</dbReference>
<feature type="transmembrane region" description="Helical" evidence="1">
    <location>
        <begin position="204"/>
        <end position="222"/>
    </location>
</feature>
<dbReference type="InterPro" id="IPR009061">
    <property type="entry name" value="DNA-bd_dom_put_sf"/>
</dbReference>
<protein>
    <submittedName>
        <fullName evidence="2">MerR family transcriptional regulator</fullName>
    </submittedName>
</protein>
<keyword evidence="3" id="KW-1185">Reference proteome</keyword>
<keyword evidence="1" id="KW-0472">Membrane</keyword>
<dbReference type="RefSeq" id="WP_271012739.1">
    <property type="nucleotide sequence ID" value="NZ_JAQIFT010000053.1"/>
</dbReference>
<name>A0AA42DPI2_9FIRM</name>
<comment type="caution">
    <text evidence="2">The sequence shown here is derived from an EMBL/GenBank/DDBJ whole genome shotgun (WGS) entry which is preliminary data.</text>
</comment>
<dbReference type="Gene3D" id="1.10.1660.10">
    <property type="match status" value="1"/>
</dbReference>
<keyword evidence="1" id="KW-0812">Transmembrane</keyword>
<dbReference type="SUPFAM" id="SSF46955">
    <property type="entry name" value="Putative DNA-binding domain"/>
    <property type="match status" value="1"/>
</dbReference>